<sequence>MVNPFASGGLKGRRTGQSPEASLLQGPRATTQVEIAKCIKLRKRRFDDKQIVSQEPARPRPRGVIFAEAFRGLSSRLPFGDLPAKKKKQIR</sequence>
<dbReference type="Proteomes" id="UP000299102">
    <property type="component" value="Unassembled WGS sequence"/>
</dbReference>
<organism evidence="2 3">
    <name type="scientific">Eumeta variegata</name>
    <name type="common">Bagworm moth</name>
    <name type="synonym">Eumeta japonica</name>
    <dbReference type="NCBI Taxonomy" id="151549"/>
    <lineage>
        <taxon>Eukaryota</taxon>
        <taxon>Metazoa</taxon>
        <taxon>Ecdysozoa</taxon>
        <taxon>Arthropoda</taxon>
        <taxon>Hexapoda</taxon>
        <taxon>Insecta</taxon>
        <taxon>Pterygota</taxon>
        <taxon>Neoptera</taxon>
        <taxon>Endopterygota</taxon>
        <taxon>Lepidoptera</taxon>
        <taxon>Glossata</taxon>
        <taxon>Ditrysia</taxon>
        <taxon>Tineoidea</taxon>
        <taxon>Psychidae</taxon>
        <taxon>Oiketicinae</taxon>
        <taxon>Eumeta</taxon>
    </lineage>
</organism>
<reference evidence="2 3" key="1">
    <citation type="journal article" date="2019" name="Commun. Biol.">
        <title>The bagworm genome reveals a unique fibroin gene that provides high tensile strength.</title>
        <authorList>
            <person name="Kono N."/>
            <person name="Nakamura H."/>
            <person name="Ohtoshi R."/>
            <person name="Tomita M."/>
            <person name="Numata K."/>
            <person name="Arakawa K."/>
        </authorList>
    </citation>
    <scope>NUCLEOTIDE SEQUENCE [LARGE SCALE GENOMIC DNA]</scope>
</reference>
<evidence type="ECO:0000313" key="3">
    <source>
        <dbReference type="Proteomes" id="UP000299102"/>
    </source>
</evidence>
<gene>
    <name evidence="2" type="ORF">EVAR_66620_1</name>
</gene>
<protein>
    <submittedName>
        <fullName evidence="2">Uncharacterized protein</fullName>
    </submittedName>
</protein>
<dbReference type="EMBL" id="BGZK01002672">
    <property type="protein sequence ID" value="GBP95733.1"/>
    <property type="molecule type" value="Genomic_DNA"/>
</dbReference>
<evidence type="ECO:0000256" key="1">
    <source>
        <dbReference type="SAM" id="MobiDB-lite"/>
    </source>
</evidence>
<feature type="region of interest" description="Disordered" evidence="1">
    <location>
        <begin position="1"/>
        <end position="28"/>
    </location>
</feature>
<dbReference type="AlphaFoldDB" id="A0A4C2A8S3"/>
<name>A0A4C2A8S3_EUMVA</name>
<evidence type="ECO:0000313" key="2">
    <source>
        <dbReference type="EMBL" id="GBP95733.1"/>
    </source>
</evidence>
<comment type="caution">
    <text evidence="2">The sequence shown here is derived from an EMBL/GenBank/DDBJ whole genome shotgun (WGS) entry which is preliminary data.</text>
</comment>
<proteinExistence type="predicted"/>
<keyword evidence="3" id="KW-1185">Reference proteome</keyword>
<accession>A0A4C2A8S3</accession>